<dbReference type="CDD" id="cd06260">
    <property type="entry name" value="DUF820-like"/>
    <property type="match status" value="1"/>
</dbReference>
<dbReference type="GO" id="GO:0004519">
    <property type="term" value="F:endonuclease activity"/>
    <property type="evidence" value="ECO:0007669"/>
    <property type="project" value="UniProtKB-KW"/>
</dbReference>
<evidence type="ECO:0000313" key="3">
    <source>
        <dbReference type="Proteomes" id="UP000753908"/>
    </source>
</evidence>
<dbReference type="InterPro" id="IPR011335">
    <property type="entry name" value="Restrct_endonuc-II-like"/>
</dbReference>
<feature type="domain" description="Putative restriction endonuclease" evidence="1">
    <location>
        <begin position="12"/>
        <end position="181"/>
    </location>
</feature>
<comment type="caution">
    <text evidence="2">The sequence shown here is derived from an EMBL/GenBank/DDBJ whole genome shotgun (WGS) entry which is preliminary data.</text>
</comment>
<evidence type="ECO:0000313" key="2">
    <source>
        <dbReference type="EMBL" id="MBW4543751.1"/>
    </source>
</evidence>
<dbReference type="AlphaFoldDB" id="A0A951U9N4"/>
<reference evidence="2" key="2">
    <citation type="journal article" date="2022" name="Microbiol. Resour. Announc.">
        <title>Metagenome Sequencing to Explore Phylogenomics of Terrestrial Cyanobacteria.</title>
        <authorList>
            <person name="Ward R.D."/>
            <person name="Stajich J.E."/>
            <person name="Johansen J.R."/>
            <person name="Huntemann M."/>
            <person name="Clum A."/>
            <person name="Foster B."/>
            <person name="Foster B."/>
            <person name="Roux S."/>
            <person name="Palaniappan K."/>
            <person name="Varghese N."/>
            <person name="Mukherjee S."/>
            <person name="Reddy T.B.K."/>
            <person name="Daum C."/>
            <person name="Copeland A."/>
            <person name="Chen I.A."/>
            <person name="Ivanova N.N."/>
            <person name="Kyrpides N.C."/>
            <person name="Shapiro N."/>
            <person name="Eloe-Fadrosh E.A."/>
            <person name="Pietrasiak N."/>
        </authorList>
    </citation>
    <scope>NUCLEOTIDE SEQUENCE</scope>
    <source>
        <strain evidence="2">CPER-KK1</strain>
    </source>
</reference>
<protein>
    <submittedName>
        <fullName evidence="2">Uma2 family endonuclease</fullName>
    </submittedName>
</protein>
<dbReference type="PANTHER" id="PTHR36558">
    <property type="entry name" value="GLR1098 PROTEIN"/>
    <property type="match status" value="1"/>
</dbReference>
<keyword evidence="2" id="KW-0255">Endonuclease</keyword>
<dbReference type="Proteomes" id="UP000753908">
    <property type="component" value="Unassembled WGS sequence"/>
</dbReference>
<dbReference type="Gene3D" id="3.90.1570.10">
    <property type="entry name" value="tt1808, chain A"/>
    <property type="match status" value="1"/>
</dbReference>
<name>A0A951U9N4_9CYAN</name>
<dbReference type="PANTHER" id="PTHR36558:SF1">
    <property type="entry name" value="RESTRICTION ENDONUCLEASE DOMAIN-CONTAINING PROTEIN-RELATED"/>
    <property type="match status" value="1"/>
</dbReference>
<dbReference type="EMBL" id="JAHHIF010000005">
    <property type="protein sequence ID" value="MBW4543751.1"/>
    <property type="molecule type" value="Genomic_DNA"/>
</dbReference>
<evidence type="ECO:0000259" key="1">
    <source>
        <dbReference type="Pfam" id="PF05685"/>
    </source>
</evidence>
<keyword evidence="2" id="KW-0540">Nuclease</keyword>
<accession>A0A951U9N4</accession>
<dbReference type="InterPro" id="IPR008538">
    <property type="entry name" value="Uma2"/>
</dbReference>
<sequence>MVTQTQQRYYTPEEYLELEETAENKSEYLDGRIVPMAGASLNHNRLILNFCLYLKPALRGQGYEVFMSDVRLWIPRYRVYTYPNVMVIQGEPVLHENRNDTVTNPLMIVEVWSKSTKNYDQGDKFDYYRSILEFREYVLIDQYKVNVKHFAKTSEGKWLLTEYESAETVLSLSALEFQIQLSEIYEGIKFENREE</sequence>
<organism evidence="2 3">
    <name type="scientific">Symplocastrum torsivum CPER-KK1</name>
    <dbReference type="NCBI Taxonomy" id="450513"/>
    <lineage>
        <taxon>Bacteria</taxon>
        <taxon>Bacillati</taxon>
        <taxon>Cyanobacteriota</taxon>
        <taxon>Cyanophyceae</taxon>
        <taxon>Oscillatoriophycideae</taxon>
        <taxon>Oscillatoriales</taxon>
        <taxon>Microcoleaceae</taxon>
        <taxon>Symplocastrum</taxon>
    </lineage>
</organism>
<dbReference type="SUPFAM" id="SSF52980">
    <property type="entry name" value="Restriction endonuclease-like"/>
    <property type="match status" value="1"/>
</dbReference>
<gene>
    <name evidence="2" type="ORF">KME25_04780</name>
</gene>
<dbReference type="Pfam" id="PF05685">
    <property type="entry name" value="Uma2"/>
    <property type="match status" value="1"/>
</dbReference>
<reference evidence="2" key="1">
    <citation type="submission" date="2021-05" db="EMBL/GenBank/DDBJ databases">
        <authorList>
            <person name="Pietrasiak N."/>
            <person name="Ward R."/>
            <person name="Stajich J.E."/>
            <person name="Kurbessoian T."/>
        </authorList>
    </citation>
    <scope>NUCLEOTIDE SEQUENCE</scope>
    <source>
        <strain evidence="2">CPER-KK1</strain>
    </source>
</reference>
<dbReference type="InterPro" id="IPR012296">
    <property type="entry name" value="Nuclease_put_TT1808"/>
</dbReference>
<proteinExistence type="predicted"/>
<keyword evidence="2" id="KW-0378">Hydrolase</keyword>